<dbReference type="SUPFAM" id="SSF54593">
    <property type="entry name" value="Glyoxalase/Bleomycin resistance protein/Dihydroxybiphenyl dioxygenase"/>
    <property type="match status" value="1"/>
</dbReference>
<evidence type="ECO:0000259" key="1">
    <source>
        <dbReference type="PROSITE" id="PS51819"/>
    </source>
</evidence>
<accession>A0ABZ2LL75</accession>
<dbReference type="Proteomes" id="UP001370348">
    <property type="component" value="Chromosome"/>
</dbReference>
<feature type="domain" description="VOC" evidence="1">
    <location>
        <begin position="4"/>
        <end position="125"/>
    </location>
</feature>
<keyword evidence="3" id="KW-1185">Reference proteome</keyword>
<dbReference type="PROSITE" id="PS51819">
    <property type="entry name" value="VOC"/>
    <property type="match status" value="1"/>
</dbReference>
<dbReference type="InterPro" id="IPR037523">
    <property type="entry name" value="VOC_core"/>
</dbReference>
<dbReference type="RefSeq" id="WP_394821294.1">
    <property type="nucleotide sequence ID" value="NZ_CP089984.1"/>
</dbReference>
<protein>
    <submittedName>
        <fullName evidence="2">VOC family protein</fullName>
    </submittedName>
</protein>
<evidence type="ECO:0000313" key="3">
    <source>
        <dbReference type="Proteomes" id="UP001370348"/>
    </source>
</evidence>
<proteinExistence type="predicted"/>
<dbReference type="EMBL" id="CP089984">
    <property type="protein sequence ID" value="WXB11673.1"/>
    <property type="molecule type" value="Genomic_DNA"/>
</dbReference>
<organism evidence="2 3">
    <name type="scientific">Pendulispora albinea</name>
    <dbReference type="NCBI Taxonomy" id="2741071"/>
    <lineage>
        <taxon>Bacteria</taxon>
        <taxon>Pseudomonadati</taxon>
        <taxon>Myxococcota</taxon>
        <taxon>Myxococcia</taxon>
        <taxon>Myxococcales</taxon>
        <taxon>Sorangiineae</taxon>
        <taxon>Pendulisporaceae</taxon>
        <taxon>Pendulispora</taxon>
    </lineage>
</organism>
<dbReference type="InterPro" id="IPR029068">
    <property type="entry name" value="Glyas_Bleomycin-R_OHBP_Dase"/>
</dbReference>
<sequence>MANELNHIIVHCHDRHATARFLSELLGAEPPLDWGPFTQVTSSNRVGIDFASGMIPPAAINMSHLAFLVTDAEFDAIFARISERSLRYWADPMMRHEGKINHNYGGRGVYLLDPGKTVSIEFITRPYGAAP</sequence>
<gene>
    <name evidence="2" type="ORF">LZC94_27915</name>
</gene>
<name>A0ABZ2LL75_9BACT</name>
<evidence type="ECO:0000313" key="2">
    <source>
        <dbReference type="EMBL" id="WXB11673.1"/>
    </source>
</evidence>
<dbReference type="Gene3D" id="3.10.180.10">
    <property type="entry name" value="2,3-Dihydroxybiphenyl 1,2-Dioxygenase, domain 1"/>
    <property type="match status" value="1"/>
</dbReference>
<reference evidence="2 3" key="1">
    <citation type="submission" date="2021-12" db="EMBL/GenBank/DDBJ databases">
        <title>Discovery of the Pendulisporaceae a myxobacterial family with distinct sporulation behavior and unique specialized metabolism.</title>
        <authorList>
            <person name="Garcia R."/>
            <person name="Popoff A."/>
            <person name="Bader C.D."/>
            <person name="Loehr J."/>
            <person name="Walesch S."/>
            <person name="Walt C."/>
            <person name="Boldt J."/>
            <person name="Bunk B."/>
            <person name="Haeckl F.J.F.P.J."/>
            <person name="Gunesch A.P."/>
            <person name="Birkelbach J."/>
            <person name="Nuebel U."/>
            <person name="Pietschmann T."/>
            <person name="Bach T."/>
            <person name="Mueller R."/>
        </authorList>
    </citation>
    <scope>NUCLEOTIDE SEQUENCE [LARGE SCALE GENOMIC DNA]</scope>
    <source>
        <strain evidence="2 3">MSr11954</strain>
    </source>
</reference>
<dbReference type="CDD" id="cd08351">
    <property type="entry name" value="ChaP_like"/>
    <property type="match status" value="1"/>
</dbReference>